<dbReference type="Proteomes" id="UP000271631">
    <property type="component" value="Unassembled WGS sequence"/>
</dbReference>
<dbReference type="EMBL" id="RBUQ01000393">
    <property type="protein sequence ID" value="RMV26283.1"/>
    <property type="molecule type" value="Genomic_DNA"/>
</dbReference>
<sequence length="63" mass="6975">MPVECSVVPDLSGDHVQLDLLLLHNNLQSGDLTRTFIDTGRFQAVRFISLVLLLSIGTHELTD</sequence>
<keyword evidence="1" id="KW-0808">Transferase</keyword>
<evidence type="ECO:0000313" key="2">
    <source>
        <dbReference type="Proteomes" id="UP000271631"/>
    </source>
</evidence>
<dbReference type="GO" id="GO:0032259">
    <property type="term" value="P:methylation"/>
    <property type="evidence" value="ECO:0007669"/>
    <property type="project" value="UniProtKB-KW"/>
</dbReference>
<comment type="caution">
    <text evidence="1">The sequence shown here is derived from an EMBL/GenBank/DDBJ whole genome shotgun (WGS) entry which is preliminary data.</text>
</comment>
<dbReference type="AlphaFoldDB" id="A0A0P9VSV0"/>
<dbReference type="GO" id="GO:0008168">
    <property type="term" value="F:methyltransferase activity"/>
    <property type="evidence" value="ECO:0007669"/>
    <property type="project" value="UniProtKB-KW"/>
</dbReference>
<organism evidence="1 2">
    <name type="scientific">Pseudomonas syringae pv. maculicola</name>
    <dbReference type="NCBI Taxonomy" id="59511"/>
    <lineage>
        <taxon>Bacteria</taxon>
        <taxon>Pseudomonadati</taxon>
        <taxon>Pseudomonadota</taxon>
        <taxon>Gammaproteobacteria</taxon>
        <taxon>Pseudomonadales</taxon>
        <taxon>Pseudomonadaceae</taxon>
        <taxon>Pseudomonas</taxon>
    </lineage>
</organism>
<gene>
    <name evidence="1" type="ORF">ALP13_102103</name>
</gene>
<evidence type="ECO:0000313" key="1">
    <source>
        <dbReference type="EMBL" id="RMV26283.1"/>
    </source>
</evidence>
<keyword evidence="1" id="KW-0489">Methyltransferase</keyword>
<protein>
    <submittedName>
        <fullName evidence="1">CbiG protein/precorrin-3B C17-methyltransferase</fullName>
    </submittedName>
</protein>
<proteinExistence type="predicted"/>
<reference evidence="1 2" key="1">
    <citation type="submission" date="2018-08" db="EMBL/GenBank/DDBJ databases">
        <title>Recombination of ecologically and evolutionarily significant loci maintains genetic cohesion in the Pseudomonas syringae species complex.</title>
        <authorList>
            <person name="Dillon M."/>
            <person name="Thakur S."/>
            <person name="Almeida R.N.D."/>
            <person name="Weir B.S."/>
            <person name="Guttman D.S."/>
        </authorList>
    </citation>
    <scope>NUCLEOTIDE SEQUENCE [LARGE SCALE GENOMIC DNA]</scope>
    <source>
        <strain evidence="1 2">ICMP 11281</strain>
    </source>
</reference>
<name>A0A0P9VSV0_PSEYM</name>
<accession>A0A0P9VSV0</accession>